<name>A0A5J4XA66_9EUKA</name>
<comment type="caution">
    <text evidence="3">The sequence shown here is derived from an EMBL/GenBank/DDBJ whole genome shotgun (WGS) entry which is preliminary data.</text>
</comment>
<organism evidence="3 4">
    <name type="scientific">Streblomastix strix</name>
    <dbReference type="NCBI Taxonomy" id="222440"/>
    <lineage>
        <taxon>Eukaryota</taxon>
        <taxon>Metamonada</taxon>
        <taxon>Preaxostyla</taxon>
        <taxon>Oxymonadida</taxon>
        <taxon>Streblomastigidae</taxon>
        <taxon>Streblomastix</taxon>
    </lineage>
</organism>
<dbReference type="Proteomes" id="UP000324800">
    <property type="component" value="Unassembled WGS sequence"/>
</dbReference>
<dbReference type="AlphaFoldDB" id="A0A5J4XA66"/>
<sequence length="393" mass="45613">MINSEIANSRAIRHLEDQLADTIQEFNIRAQDWERREFDLSSEIIRLKEKLLKRNLELDEYTIQRILQDTNIKDDQRKADERLQSTTAELEYLKSTIEDLKTENMNLKEENAQWRAALHDTQDELHRTKRLNRTSEITSKDQPYSTYSSFNNQSSNITPKYSPIHSLTKEQPLYSTASYLTKEKSYNPESPTRITQTETEISIDRSSPYNIPKYTFKQTSHQYPDKEDSIPISLSPTQYKSSSTYISPSYIHTSSTNYPSTTPSYHSITPSYHNTNTRPLLSTPTTGLSLSQRMLISSDRASRLEDELAKTELAFEKETIRNERLRDHIMVMESLNHEKKDIHSVHQHEPRSTYEYEHKYTGLPLLTPGNPPSTSYSRTYSHFTSSQARGAPS</sequence>
<protein>
    <submittedName>
        <fullName evidence="3">Uncharacterized protein</fullName>
    </submittedName>
</protein>
<feature type="compositionally biased region" description="Polar residues" evidence="2">
    <location>
        <begin position="376"/>
        <end position="393"/>
    </location>
</feature>
<evidence type="ECO:0000313" key="3">
    <source>
        <dbReference type="EMBL" id="KAA6403666.1"/>
    </source>
</evidence>
<feature type="region of interest" description="Disordered" evidence="2">
    <location>
        <begin position="362"/>
        <end position="393"/>
    </location>
</feature>
<feature type="compositionally biased region" description="Low complexity" evidence="2">
    <location>
        <begin position="362"/>
        <end position="375"/>
    </location>
</feature>
<reference evidence="3 4" key="1">
    <citation type="submission" date="2019-03" db="EMBL/GenBank/DDBJ databases">
        <title>Single cell metagenomics reveals metabolic interactions within the superorganism composed of flagellate Streblomastix strix and complex community of Bacteroidetes bacteria on its surface.</title>
        <authorList>
            <person name="Treitli S.C."/>
            <person name="Kolisko M."/>
            <person name="Husnik F."/>
            <person name="Keeling P."/>
            <person name="Hampl V."/>
        </authorList>
    </citation>
    <scope>NUCLEOTIDE SEQUENCE [LARGE SCALE GENOMIC DNA]</scope>
    <source>
        <strain evidence="3">ST1C</strain>
    </source>
</reference>
<gene>
    <name evidence="3" type="ORF">EZS28_000806</name>
</gene>
<evidence type="ECO:0000256" key="1">
    <source>
        <dbReference type="SAM" id="Coils"/>
    </source>
</evidence>
<evidence type="ECO:0000256" key="2">
    <source>
        <dbReference type="SAM" id="MobiDB-lite"/>
    </source>
</evidence>
<keyword evidence="1" id="KW-0175">Coiled coil</keyword>
<proteinExistence type="predicted"/>
<evidence type="ECO:0000313" key="4">
    <source>
        <dbReference type="Proteomes" id="UP000324800"/>
    </source>
</evidence>
<accession>A0A5J4XA66</accession>
<dbReference type="EMBL" id="SNRW01000074">
    <property type="protein sequence ID" value="KAA6403666.1"/>
    <property type="molecule type" value="Genomic_DNA"/>
</dbReference>
<feature type="coiled-coil region" evidence="1">
    <location>
        <begin position="83"/>
        <end position="124"/>
    </location>
</feature>